<sequence length="120" mass="12819">MAFDATSIEYAFAKLLGNDIGARGTVYDADIFRAGREKDLARLLGEAADALEARVNRLTFPEPAMLAGGSKARIDVAVARLRRIAGVLSTSTKVAAVGYSWEVIGCLVSTIAALLEEMER</sequence>
<dbReference type="RefSeq" id="WP_124686821.1">
    <property type="nucleotide sequence ID" value="NZ_CP033971.1"/>
</dbReference>
<organism evidence="1 2">
    <name type="scientific">Cupriavidus pauculus</name>
    <dbReference type="NCBI Taxonomy" id="82633"/>
    <lineage>
        <taxon>Bacteria</taxon>
        <taxon>Pseudomonadati</taxon>
        <taxon>Pseudomonadota</taxon>
        <taxon>Betaproteobacteria</taxon>
        <taxon>Burkholderiales</taxon>
        <taxon>Burkholderiaceae</taxon>
        <taxon>Cupriavidus</taxon>
    </lineage>
</organism>
<dbReference type="EMBL" id="CP033971">
    <property type="protein sequence ID" value="AZG17092.1"/>
    <property type="molecule type" value="Genomic_DNA"/>
</dbReference>
<dbReference type="KEGG" id="cpau:EHF44_26800"/>
<evidence type="ECO:0000313" key="2">
    <source>
        <dbReference type="Proteomes" id="UP000270411"/>
    </source>
</evidence>
<evidence type="ECO:0000313" key="1">
    <source>
        <dbReference type="EMBL" id="AZG17092.1"/>
    </source>
</evidence>
<accession>A0A3G8HBU4</accession>
<name>A0A3G8HBU4_9BURK</name>
<dbReference type="AlphaFoldDB" id="A0A3G8HBU4"/>
<proteinExistence type="predicted"/>
<protein>
    <submittedName>
        <fullName evidence="1">Uncharacterized protein</fullName>
    </submittedName>
</protein>
<gene>
    <name evidence="1" type="ORF">EHF44_26800</name>
</gene>
<keyword evidence="1" id="KW-0614">Plasmid</keyword>
<dbReference type="Proteomes" id="UP000270411">
    <property type="component" value="Plasmid unnamed2"/>
</dbReference>
<reference evidence="2" key="1">
    <citation type="submission" date="2018-11" db="EMBL/GenBank/DDBJ databases">
        <title>FDA dAtabase for Regulatory Grade micrObial Sequences (FDA-ARGOS): Supporting development and validation of Infectious Disease Dx tests.</title>
        <authorList>
            <person name="Goldberg B."/>
            <person name="Campos J."/>
            <person name="Tallon L."/>
            <person name="Sadzewicz L."/>
            <person name="Zhao X."/>
            <person name="Vavikolanu K."/>
            <person name="Mehta A."/>
            <person name="Aluvathingal J."/>
            <person name="Nadendla S."/>
            <person name="Geyer C."/>
            <person name="Nandy P."/>
            <person name="Yan Y."/>
            <person name="Sichtig H."/>
        </authorList>
    </citation>
    <scope>NUCLEOTIDE SEQUENCE [LARGE SCALE GENOMIC DNA]</scope>
    <source>
        <strain evidence="2">FDAARGOS_614</strain>
        <plasmid evidence="2">unnamed2</plasmid>
    </source>
</reference>
<dbReference type="OrthoDB" id="9857702at2"/>
<geneLocation type="plasmid" evidence="1">
    <name>unnamed2</name>
</geneLocation>